<name>A0A9P8UMA2_9PEZI</name>
<feature type="compositionally biased region" description="Low complexity" evidence="1">
    <location>
        <begin position="280"/>
        <end position="290"/>
    </location>
</feature>
<keyword evidence="4" id="KW-1185">Reference proteome</keyword>
<comment type="caution">
    <text evidence="3">The sequence shown here is derived from an EMBL/GenBank/DDBJ whole genome shotgun (WGS) entry which is preliminary data.</text>
</comment>
<feature type="chain" id="PRO_5040320255" evidence="2">
    <location>
        <begin position="20"/>
        <end position="399"/>
    </location>
</feature>
<evidence type="ECO:0000313" key="3">
    <source>
        <dbReference type="EMBL" id="KAH6654570.1"/>
    </source>
</evidence>
<accession>A0A9P8UMA2</accession>
<dbReference type="OrthoDB" id="4851124at2759"/>
<dbReference type="EMBL" id="JAGPXC010000004">
    <property type="protein sequence ID" value="KAH6654570.1"/>
    <property type="molecule type" value="Genomic_DNA"/>
</dbReference>
<proteinExistence type="predicted"/>
<evidence type="ECO:0000256" key="1">
    <source>
        <dbReference type="SAM" id="MobiDB-lite"/>
    </source>
</evidence>
<evidence type="ECO:0000256" key="2">
    <source>
        <dbReference type="SAM" id="SignalP"/>
    </source>
</evidence>
<keyword evidence="2" id="KW-0732">Signal</keyword>
<sequence>MQLIHISAGLLGLSSLVTSAPTVDLQPPTERGLRWKSRAQRRSPLTIIQEVQETNIIVVQENLEQLAAQQQIIEQEFAALVQAEVALVTQLEQIKNNIRVNHFKARFSQVNTVIVTVQTLVDQRSKGASNRYLIKQLLADNGKPESEIVVMVSEAATMTIAAPSVPVVIGGASILSAPTAAPQISAFDPNAPFGQLNQSLILPAGAQAPKINQVFADPASIILPNQNNLFIEDTGAFLTDCAQSNAFFQLQAAQVFGSFEQLAAAQAGAVIINDVTIIVDDNNNNNNNNRNKGDNDKNGKKNGDDNNANKGQGDGKNGDAAAAQSSSSAALVSSSVAAAASEPAAASEATVAPAVTAAPEAAPAEVAPVLPSAVVAPAPAPVAAAPQGFVTLVPPQAAA</sequence>
<dbReference type="AlphaFoldDB" id="A0A9P8UMA2"/>
<reference evidence="3" key="1">
    <citation type="journal article" date="2021" name="Nat. Commun.">
        <title>Genetic determinants of endophytism in the Arabidopsis root mycobiome.</title>
        <authorList>
            <person name="Mesny F."/>
            <person name="Miyauchi S."/>
            <person name="Thiergart T."/>
            <person name="Pickel B."/>
            <person name="Atanasova L."/>
            <person name="Karlsson M."/>
            <person name="Huettel B."/>
            <person name="Barry K.W."/>
            <person name="Haridas S."/>
            <person name="Chen C."/>
            <person name="Bauer D."/>
            <person name="Andreopoulos W."/>
            <person name="Pangilinan J."/>
            <person name="LaButti K."/>
            <person name="Riley R."/>
            <person name="Lipzen A."/>
            <person name="Clum A."/>
            <person name="Drula E."/>
            <person name="Henrissat B."/>
            <person name="Kohler A."/>
            <person name="Grigoriev I.V."/>
            <person name="Martin F.M."/>
            <person name="Hacquard S."/>
        </authorList>
    </citation>
    <scope>NUCLEOTIDE SEQUENCE</scope>
    <source>
        <strain evidence="3">MPI-SDFR-AT-0073</strain>
    </source>
</reference>
<organism evidence="3 4">
    <name type="scientific">Truncatella angustata</name>
    <dbReference type="NCBI Taxonomy" id="152316"/>
    <lineage>
        <taxon>Eukaryota</taxon>
        <taxon>Fungi</taxon>
        <taxon>Dikarya</taxon>
        <taxon>Ascomycota</taxon>
        <taxon>Pezizomycotina</taxon>
        <taxon>Sordariomycetes</taxon>
        <taxon>Xylariomycetidae</taxon>
        <taxon>Amphisphaeriales</taxon>
        <taxon>Sporocadaceae</taxon>
        <taxon>Truncatella</taxon>
    </lineage>
</organism>
<feature type="region of interest" description="Disordered" evidence="1">
    <location>
        <begin position="280"/>
        <end position="322"/>
    </location>
</feature>
<feature type="compositionally biased region" description="Basic and acidic residues" evidence="1">
    <location>
        <begin position="291"/>
        <end position="304"/>
    </location>
</feature>
<feature type="signal peptide" evidence="2">
    <location>
        <begin position="1"/>
        <end position="19"/>
    </location>
</feature>
<evidence type="ECO:0000313" key="4">
    <source>
        <dbReference type="Proteomes" id="UP000758603"/>
    </source>
</evidence>
<dbReference type="RefSeq" id="XP_045958840.1">
    <property type="nucleotide sequence ID" value="XM_046107353.1"/>
</dbReference>
<protein>
    <submittedName>
        <fullName evidence="3">Uncharacterized protein</fullName>
    </submittedName>
</protein>
<dbReference type="Proteomes" id="UP000758603">
    <property type="component" value="Unassembled WGS sequence"/>
</dbReference>
<gene>
    <name evidence="3" type="ORF">BKA67DRAFT_658859</name>
</gene>
<dbReference type="GeneID" id="70136244"/>